<comment type="catalytic activity">
    <reaction evidence="1">
        <text>beta-D-ribopyranose = beta-D-ribofuranose</text>
        <dbReference type="Rhea" id="RHEA:25432"/>
        <dbReference type="ChEBI" id="CHEBI:27476"/>
        <dbReference type="ChEBI" id="CHEBI:47002"/>
        <dbReference type="EC" id="5.4.99.62"/>
    </reaction>
</comment>
<dbReference type="AlphaFoldDB" id="A0A0U4X0M5"/>
<sequence>MTLKNVHPLLSGELLLALDHLGHGDALVVVDRNYPAYTSGAPVVRLDSHSREAAEAILSVFPLDATGVPMLVMEAPSQPDRSAPTMRDVGAIARRIEGRDIEIVQLERHAFYDRAQSARLVILTRESEPYSDLIWIKGVVA</sequence>
<dbReference type="Gene3D" id="3.40.1650.10">
    <property type="entry name" value="RbsD-like domain"/>
    <property type="match status" value="1"/>
</dbReference>
<dbReference type="GO" id="GO:0036373">
    <property type="term" value="F:L-fucose mutarotase activity"/>
    <property type="evidence" value="ECO:0007669"/>
    <property type="project" value="UniProtKB-EC"/>
</dbReference>
<dbReference type="GO" id="GO:0006004">
    <property type="term" value="P:fucose metabolic process"/>
    <property type="evidence" value="ECO:0007669"/>
    <property type="project" value="TreeGrafter"/>
</dbReference>
<dbReference type="GO" id="GO:0062193">
    <property type="term" value="F:D-ribose pyranase activity"/>
    <property type="evidence" value="ECO:0007669"/>
    <property type="project" value="UniProtKB-EC"/>
</dbReference>
<organism evidence="4 5">
    <name type="scientific">Microcella alkaliphila</name>
    <dbReference type="NCBI Taxonomy" id="279828"/>
    <lineage>
        <taxon>Bacteria</taxon>
        <taxon>Bacillati</taxon>
        <taxon>Actinomycetota</taxon>
        <taxon>Actinomycetes</taxon>
        <taxon>Micrococcales</taxon>
        <taxon>Microbacteriaceae</taxon>
        <taxon>Microcella</taxon>
    </lineage>
</organism>
<dbReference type="Proteomes" id="UP000218965">
    <property type="component" value="Chromosome"/>
</dbReference>
<evidence type="ECO:0000313" key="4">
    <source>
        <dbReference type="EMBL" id="BAU33482.1"/>
    </source>
</evidence>
<dbReference type="PANTHER" id="PTHR31690">
    <property type="entry name" value="FUCOSE MUTAROTASE"/>
    <property type="match status" value="1"/>
</dbReference>
<comment type="catalytic activity">
    <reaction evidence="3">
        <text>alpha-L-fucose = beta-L-fucose</text>
        <dbReference type="Rhea" id="RHEA:25580"/>
        <dbReference type="ChEBI" id="CHEBI:42548"/>
        <dbReference type="ChEBI" id="CHEBI:42589"/>
        <dbReference type="EC" id="5.1.3.29"/>
    </reaction>
</comment>
<dbReference type="EMBL" id="AP017315">
    <property type="protein sequence ID" value="BAU33482.1"/>
    <property type="molecule type" value="Genomic_DNA"/>
</dbReference>
<reference evidence="5" key="1">
    <citation type="submission" date="2015-12" db="EMBL/GenBank/DDBJ databases">
        <authorList>
            <person name="Shamseldin A."/>
            <person name="Moawad H."/>
            <person name="Abd El-Rahim W.M."/>
            <person name="Sadowsky M.J."/>
        </authorList>
    </citation>
    <scope>NUCLEOTIDE SEQUENCE [LARGE SCALE GENOMIC DNA]</scope>
    <source>
        <strain evidence="5">JAM AC0309</strain>
    </source>
</reference>
<evidence type="ECO:0000313" key="5">
    <source>
        <dbReference type="Proteomes" id="UP000218965"/>
    </source>
</evidence>
<dbReference type="InterPro" id="IPR023750">
    <property type="entry name" value="RbsD-like_sf"/>
</dbReference>
<proteinExistence type="predicted"/>
<dbReference type="PANTHER" id="PTHR31690:SF4">
    <property type="entry name" value="FUCOSE MUTAROTASE"/>
    <property type="match status" value="1"/>
</dbReference>
<dbReference type="Pfam" id="PF05025">
    <property type="entry name" value="RbsD_FucU"/>
    <property type="match status" value="1"/>
</dbReference>
<gene>
    <name evidence="4" type="ORF">MalAC0309_2647</name>
</gene>
<name>A0A0U4X0M5_9MICO</name>
<dbReference type="KEGG" id="malk:MalAC0309_2647"/>
<evidence type="ECO:0000256" key="1">
    <source>
        <dbReference type="ARBA" id="ARBA00000223"/>
    </source>
</evidence>
<protein>
    <submittedName>
        <fullName evidence="4">RbsD or FucU transport</fullName>
    </submittedName>
</protein>
<dbReference type="InterPro" id="IPR050443">
    <property type="entry name" value="RbsD/FucU_mutarotase"/>
</dbReference>
<dbReference type="SUPFAM" id="SSF102546">
    <property type="entry name" value="RbsD-like"/>
    <property type="match status" value="1"/>
</dbReference>
<dbReference type="InterPro" id="IPR007721">
    <property type="entry name" value="RbsD_FucU"/>
</dbReference>
<keyword evidence="2" id="KW-0413">Isomerase</keyword>
<evidence type="ECO:0000256" key="3">
    <source>
        <dbReference type="ARBA" id="ARBA00036324"/>
    </source>
</evidence>
<reference evidence="4 5" key="2">
    <citation type="submission" date="2016-01" db="EMBL/GenBank/DDBJ databases">
        <title>Microcella alkaliphila JAM AC0309 whole genome shotgun sequence.</title>
        <authorList>
            <person name="Kurata A."/>
            <person name="Hirose Y."/>
            <person name="Kishimoto N."/>
            <person name="Kobayashi T."/>
        </authorList>
    </citation>
    <scope>NUCLEOTIDE SEQUENCE [LARGE SCALE GENOMIC DNA]</scope>
    <source>
        <strain evidence="4 5">JAM AC0309</strain>
    </source>
</reference>
<evidence type="ECO:0000256" key="2">
    <source>
        <dbReference type="ARBA" id="ARBA00023235"/>
    </source>
</evidence>
<dbReference type="RefSeq" id="WP_161494143.1">
    <property type="nucleotide sequence ID" value="NZ_AP017315.1"/>
</dbReference>
<accession>A0A0U4X0M5</accession>
<dbReference type="GO" id="GO:0042806">
    <property type="term" value="F:fucose binding"/>
    <property type="evidence" value="ECO:0007669"/>
    <property type="project" value="TreeGrafter"/>
</dbReference>